<dbReference type="GO" id="GO:0051082">
    <property type="term" value="F:unfolded protein binding"/>
    <property type="evidence" value="ECO:0007669"/>
    <property type="project" value="InterPro"/>
</dbReference>
<evidence type="ECO:0000256" key="2">
    <source>
        <dbReference type="ARBA" id="ARBA00022741"/>
    </source>
</evidence>
<evidence type="ECO:0000256" key="4">
    <source>
        <dbReference type="ARBA" id="ARBA00023186"/>
    </source>
</evidence>
<dbReference type="EMBL" id="AUZY01011837">
    <property type="protein sequence ID" value="EQD32952.1"/>
    <property type="molecule type" value="Genomic_DNA"/>
</dbReference>
<dbReference type="GO" id="GO:0005524">
    <property type="term" value="F:ATP binding"/>
    <property type="evidence" value="ECO:0007669"/>
    <property type="project" value="UniProtKB-KW"/>
</dbReference>
<dbReference type="Gene3D" id="1.10.560.10">
    <property type="entry name" value="GroEL-like equatorial domain"/>
    <property type="match status" value="1"/>
</dbReference>
<dbReference type="AlphaFoldDB" id="T0YM17"/>
<comment type="similarity">
    <text evidence="1">Belongs to the TCP-1 chaperonin family.</text>
</comment>
<proteinExistence type="inferred from homology"/>
<name>T0YM17_9ZZZZ</name>
<dbReference type="PANTHER" id="PTHR11353">
    <property type="entry name" value="CHAPERONIN"/>
    <property type="match status" value="1"/>
</dbReference>
<dbReference type="PROSITE" id="PS00750">
    <property type="entry name" value="TCP1_1"/>
    <property type="match status" value="1"/>
</dbReference>
<feature type="non-terminal residue" evidence="5">
    <location>
        <position position="62"/>
    </location>
</feature>
<accession>T0YM17</accession>
<dbReference type="GO" id="GO:0016887">
    <property type="term" value="F:ATP hydrolysis activity"/>
    <property type="evidence" value="ECO:0007669"/>
    <property type="project" value="InterPro"/>
</dbReference>
<keyword evidence="4" id="KW-0143">Chaperone</keyword>
<organism evidence="5">
    <name type="scientific">mine drainage metagenome</name>
    <dbReference type="NCBI Taxonomy" id="410659"/>
    <lineage>
        <taxon>unclassified sequences</taxon>
        <taxon>metagenomes</taxon>
        <taxon>ecological metagenomes</taxon>
    </lineage>
</organism>
<evidence type="ECO:0000256" key="1">
    <source>
        <dbReference type="ARBA" id="ARBA00008020"/>
    </source>
</evidence>
<sequence>MLREGSERETGRSAVNNNIAAARAIADAVKSTLGPRGMDKMLVDSMGDITITNDGVTILKEI</sequence>
<dbReference type="PRINTS" id="PR00304">
    <property type="entry name" value="TCOMPLEXTCP1"/>
</dbReference>
<keyword evidence="3" id="KW-0067">ATP-binding</keyword>
<reference evidence="5" key="1">
    <citation type="submission" date="2013-08" db="EMBL/GenBank/DDBJ databases">
        <authorList>
            <person name="Mendez C."/>
            <person name="Richter M."/>
            <person name="Ferrer M."/>
            <person name="Sanchez J."/>
        </authorList>
    </citation>
    <scope>NUCLEOTIDE SEQUENCE</scope>
</reference>
<dbReference type="SUPFAM" id="SSF48592">
    <property type="entry name" value="GroEL equatorial domain-like"/>
    <property type="match status" value="1"/>
</dbReference>
<evidence type="ECO:0000256" key="3">
    <source>
        <dbReference type="ARBA" id="ARBA00022840"/>
    </source>
</evidence>
<keyword evidence="2" id="KW-0547">Nucleotide-binding</keyword>
<reference evidence="5" key="2">
    <citation type="journal article" date="2014" name="ISME J.">
        <title>Microbial stratification in low pH oxic and suboxic macroscopic growths along an acid mine drainage.</title>
        <authorList>
            <person name="Mendez-Garcia C."/>
            <person name="Mesa V."/>
            <person name="Sprenger R.R."/>
            <person name="Richter M."/>
            <person name="Diez M.S."/>
            <person name="Solano J."/>
            <person name="Bargiela R."/>
            <person name="Golyshina O.V."/>
            <person name="Manteca A."/>
            <person name="Ramos J.L."/>
            <person name="Gallego J.R."/>
            <person name="Llorente I."/>
            <person name="Martins Dos Santos V.A."/>
            <person name="Jensen O.N."/>
            <person name="Pelaez A.I."/>
            <person name="Sanchez J."/>
            <person name="Ferrer M."/>
        </authorList>
    </citation>
    <scope>NUCLEOTIDE SEQUENCE</scope>
</reference>
<dbReference type="InterPro" id="IPR027413">
    <property type="entry name" value="GROEL-like_equatorial_sf"/>
</dbReference>
<gene>
    <name evidence="5" type="ORF">B1B_17700</name>
</gene>
<comment type="caution">
    <text evidence="5">The sequence shown here is derived from an EMBL/GenBank/DDBJ whole genome shotgun (WGS) entry which is preliminary data.</text>
</comment>
<dbReference type="Pfam" id="PF00118">
    <property type="entry name" value="Cpn60_TCP1"/>
    <property type="match status" value="1"/>
</dbReference>
<evidence type="ECO:0000313" key="5">
    <source>
        <dbReference type="EMBL" id="EQD32952.1"/>
    </source>
</evidence>
<dbReference type="GO" id="GO:0140662">
    <property type="term" value="F:ATP-dependent protein folding chaperone"/>
    <property type="evidence" value="ECO:0007669"/>
    <property type="project" value="InterPro"/>
</dbReference>
<dbReference type="InterPro" id="IPR002194">
    <property type="entry name" value="Chaperonin_TCP-1_CS"/>
</dbReference>
<dbReference type="InterPro" id="IPR017998">
    <property type="entry name" value="Chaperone_TCP-1"/>
</dbReference>
<dbReference type="InterPro" id="IPR002423">
    <property type="entry name" value="Cpn60/GroEL/TCP-1"/>
</dbReference>
<protein>
    <submittedName>
        <fullName evidence="5">Chaperonin Cpn60/TCP-1</fullName>
    </submittedName>
</protein>